<reference evidence="1 2" key="1">
    <citation type="submission" date="2021-04" db="EMBL/GenBank/DDBJ databases">
        <authorList>
            <person name="Rodrigo-Torres L."/>
            <person name="Arahal R. D."/>
            <person name="Lucena T."/>
        </authorList>
    </citation>
    <scope>NUCLEOTIDE SEQUENCE [LARGE SCALE GENOMIC DNA]</scope>
    <source>
        <strain evidence="1 2">CECT 9623</strain>
    </source>
</reference>
<proteinExistence type="predicted"/>
<dbReference type="Proteomes" id="UP000679725">
    <property type="component" value="Unassembled WGS sequence"/>
</dbReference>
<gene>
    <name evidence="1" type="ORF">DYBT9623_00186</name>
</gene>
<keyword evidence="2" id="KW-1185">Reference proteome</keyword>
<name>A0ABM8UJ51_9BACT</name>
<dbReference type="EMBL" id="CAJRAU010000001">
    <property type="protein sequence ID" value="CAG5067465.1"/>
    <property type="molecule type" value="Genomic_DNA"/>
</dbReference>
<evidence type="ECO:0000313" key="1">
    <source>
        <dbReference type="EMBL" id="CAG5067465.1"/>
    </source>
</evidence>
<evidence type="ECO:0008006" key="3">
    <source>
        <dbReference type="Google" id="ProtNLM"/>
    </source>
</evidence>
<evidence type="ECO:0000313" key="2">
    <source>
        <dbReference type="Proteomes" id="UP000679725"/>
    </source>
</evidence>
<sequence length="41" mass="4698">MPRISSIRTIVSIVKQHIHQKLIEKSEELLSNTKLTISEVP</sequence>
<protein>
    <recommendedName>
        <fullName evidence="3">Transposase</fullName>
    </recommendedName>
</protein>
<accession>A0ABM8UJ51</accession>
<comment type="caution">
    <text evidence="1">The sequence shown here is derived from an EMBL/GenBank/DDBJ whole genome shotgun (WGS) entry which is preliminary data.</text>
</comment>
<organism evidence="1 2">
    <name type="scientific">Dyadobacter linearis</name>
    <dbReference type="NCBI Taxonomy" id="2823330"/>
    <lineage>
        <taxon>Bacteria</taxon>
        <taxon>Pseudomonadati</taxon>
        <taxon>Bacteroidota</taxon>
        <taxon>Cytophagia</taxon>
        <taxon>Cytophagales</taxon>
        <taxon>Spirosomataceae</taxon>
        <taxon>Dyadobacter</taxon>
    </lineage>
</organism>